<dbReference type="EMBL" id="CP055264">
    <property type="protein sequence ID" value="QKX95531.1"/>
    <property type="molecule type" value="Genomic_DNA"/>
</dbReference>
<comment type="function">
    <text evidence="4">Involved in cell division and chromosome segregation.</text>
</comment>
<evidence type="ECO:0000313" key="8">
    <source>
        <dbReference type="EMBL" id="QKX95531.1"/>
    </source>
</evidence>
<reference evidence="8 9" key="1">
    <citation type="submission" date="2020-06" db="EMBL/GenBank/DDBJ databases">
        <title>Complete genome sequence of Candidatus Phytoplasma asteris RP166.</title>
        <authorList>
            <person name="Cho S.-T."/>
            <person name="Zwolinska A."/>
            <person name="Huang W."/>
            <person name="Wouters R."/>
            <person name="Hogenhout S.A."/>
            <person name="Kuo C.-H."/>
        </authorList>
    </citation>
    <scope>NUCLEOTIDE SEQUENCE [LARGE SCALE GENOMIC DNA]</scope>
    <source>
        <strain evidence="8">RP166</strain>
    </source>
</reference>
<evidence type="ECO:0000259" key="6">
    <source>
        <dbReference type="Pfam" id="PF10298"/>
    </source>
</evidence>
<evidence type="ECO:0000256" key="4">
    <source>
        <dbReference type="HAMAP-Rule" id="MF_01420"/>
    </source>
</evidence>
<dbReference type="InterPro" id="IPR027434">
    <property type="entry name" value="Homing_endonucl"/>
</dbReference>
<dbReference type="PANTHER" id="PTHR37307:SF1">
    <property type="entry name" value="CELL DIVISION PROTEIN WHIA-RELATED"/>
    <property type="match status" value="1"/>
</dbReference>
<dbReference type="NCBIfam" id="TIGR00647">
    <property type="entry name" value="DNA_bind_WhiA"/>
    <property type="match status" value="1"/>
</dbReference>
<accession>A0A859I9L7</accession>
<name>A0A859I9L7_9MOLU</name>
<dbReference type="InterPro" id="IPR039518">
    <property type="entry name" value="WhiA_LAGLIDADG_dom"/>
</dbReference>
<dbReference type="InterPro" id="IPR023054">
    <property type="entry name" value="Sporulation_regulator_WhiA_C"/>
</dbReference>
<keyword evidence="2 4" id="KW-0238">DNA-binding</keyword>
<dbReference type="GO" id="GO:0051301">
    <property type="term" value="P:cell division"/>
    <property type="evidence" value="ECO:0007669"/>
    <property type="project" value="UniProtKB-UniRule"/>
</dbReference>
<proteinExistence type="inferred from homology"/>
<evidence type="ECO:0000256" key="2">
    <source>
        <dbReference type="ARBA" id="ARBA00023125"/>
    </source>
</evidence>
<feature type="domain" description="Sporulation transcription regulator WhiA N-terminal" evidence="6">
    <location>
        <begin position="22"/>
        <end position="99"/>
    </location>
</feature>
<dbReference type="Pfam" id="PF02650">
    <property type="entry name" value="HTH_WhiA"/>
    <property type="match status" value="1"/>
</dbReference>
<dbReference type="InterPro" id="IPR003802">
    <property type="entry name" value="Sporulation_regulator_WhiA"/>
</dbReference>
<dbReference type="HAMAP" id="MF_01420">
    <property type="entry name" value="HTH_type_WhiA"/>
    <property type="match status" value="1"/>
</dbReference>
<dbReference type="AlphaFoldDB" id="A0A859I9L7"/>
<sequence length="354" mass="42018">MSFNIKIKEEIACQKFLPIENFFELTALLHFGCELEKNHQKTLLWFQTKSIKIARRFLILIKTFYPNTNSFLMTSKEYNLPHLKSIHVGIEKDIPLILEKHHFFTQTPSDFLPLLKSQKAKKAFLRGIFLCIGFVNDPKKTNYHLEFFHKDRHKIELIKTLMLHFSLNAKKINHKKGFLVYLKESQMIIDFLRLIGALEIVFQYEKTIIQKDLNHIIKSSINFEISNEKKILTSANLQLQQINLIEKHFQTPNLKPKNTNLKMKNPKNEKSQKQLPNLEHKLLQIMLLRKENPDASLQELTQKYYHKHKQQITKSGLNYYFQKIKKLACEIETPQILAPSKEKNKYGKYRHRFS</sequence>
<dbReference type="Pfam" id="PF10298">
    <property type="entry name" value="WhiA_N"/>
    <property type="match status" value="1"/>
</dbReference>
<organism evidence="8 9">
    <name type="scientific">Rapeseed phyllody phytoplasma</name>
    <dbReference type="NCBI Taxonomy" id="2490543"/>
    <lineage>
        <taxon>Bacteria</taxon>
        <taxon>Bacillati</taxon>
        <taxon>Mycoplasmatota</taxon>
        <taxon>Mollicutes</taxon>
        <taxon>Acholeplasmatales</taxon>
        <taxon>Acholeplasmataceae</taxon>
        <taxon>Candidatus Phytoplasma</taxon>
        <taxon>16SrI (Aster yellows group)</taxon>
    </lineage>
</organism>
<evidence type="ECO:0000259" key="7">
    <source>
        <dbReference type="Pfam" id="PF14527"/>
    </source>
</evidence>
<feature type="domain" description="WhiA LAGLIDADG-like" evidence="7">
    <location>
        <begin position="122"/>
        <end position="213"/>
    </location>
</feature>
<dbReference type="Proteomes" id="UP000509122">
    <property type="component" value="Chromosome"/>
</dbReference>
<dbReference type="InterPro" id="IPR018478">
    <property type="entry name" value="Sporu_reg_WhiA_N_dom"/>
</dbReference>
<protein>
    <recommendedName>
        <fullName evidence="4">Probable cell division protein WhiA</fullName>
    </recommendedName>
</protein>
<evidence type="ECO:0000313" key="9">
    <source>
        <dbReference type="Proteomes" id="UP000509122"/>
    </source>
</evidence>
<dbReference type="SUPFAM" id="SSF55608">
    <property type="entry name" value="Homing endonucleases"/>
    <property type="match status" value="1"/>
</dbReference>
<dbReference type="PANTHER" id="PTHR37307">
    <property type="entry name" value="CELL DIVISION PROTEIN WHIA-RELATED"/>
    <property type="match status" value="1"/>
</dbReference>
<dbReference type="GO" id="GO:0003677">
    <property type="term" value="F:DNA binding"/>
    <property type="evidence" value="ECO:0007669"/>
    <property type="project" value="UniProtKB-UniRule"/>
</dbReference>
<gene>
    <name evidence="4 8" type="primary">whiA</name>
    <name evidence="8" type="ORF">RP166_5530</name>
</gene>
<feature type="domain" description="Sporulation regulator WhiA C-terminal" evidence="5">
    <location>
        <begin position="270"/>
        <end position="328"/>
    </location>
</feature>
<dbReference type="Pfam" id="PF14527">
    <property type="entry name" value="LAGLIDADG_WhiA"/>
    <property type="match status" value="1"/>
</dbReference>
<evidence type="ECO:0000256" key="3">
    <source>
        <dbReference type="ARBA" id="ARBA00023306"/>
    </source>
</evidence>
<evidence type="ECO:0000256" key="1">
    <source>
        <dbReference type="ARBA" id="ARBA00022618"/>
    </source>
</evidence>
<comment type="similarity">
    <text evidence="4">Belongs to the WhiA family.</text>
</comment>
<dbReference type="Gene3D" id="3.10.28.10">
    <property type="entry name" value="Homing endonucleases"/>
    <property type="match status" value="1"/>
</dbReference>
<keyword evidence="1 4" id="KW-0132">Cell division</keyword>
<keyword evidence="3 4" id="KW-0131">Cell cycle</keyword>
<dbReference type="KEGG" id="rphy:RP166_5530"/>
<dbReference type="GO" id="GO:0043937">
    <property type="term" value="P:regulation of sporulation"/>
    <property type="evidence" value="ECO:0007669"/>
    <property type="project" value="InterPro"/>
</dbReference>
<evidence type="ECO:0000259" key="5">
    <source>
        <dbReference type="Pfam" id="PF02650"/>
    </source>
</evidence>